<name>A0A318GWN3_9BURK</name>
<dbReference type="EMBL" id="QJJS01000015">
    <property type="protein sequence ID" value="PXW94113.1"/>
    <property type="molecule type" value="Genomic_DNA"/>
</dbReference>
<dbReference type="RefSeq" id="WP_110401627.1">
    <property type="nucleotide sequence ID" value="NZ_QJJS01000015.1"/>
</dbReference>
<keyword evidence="2" id="KW-1185">Reference proteome</keyword>
<reference evidence="1 2" key="1">
    <citation type="submission" date="2018-05" db="EMBL/GenBank/DDBJ databases">
        <title>Genomic Encyclopedia of Type Strains, Phase IV (KMG-IV): sequencing the most valuable type-strain genomes for metagenomic binning, comparative biology and taxonomic classification.</title>
        <authorList>
            <person name="Goeker M."/>
        </authorList>
    </citation>
    <scope>NUCLEOTIDE SEQUENCE [LARGE SCALE GENOMIC DNA]</scope>
    <source>
        <strain evidence="1 2">DSM 566</strain>
    </source>
</reference>
<dbReference type="InterPro" id="IPR013398">
    <property type="entry name" value="CRISPR-assoc_prot_Csy2"/>
</dbReference>
<protein>
    <submittedName>
        <fullName evidence="1">CRISPR-associated Csy2 family protein</fullName>
    </submittedName>
</protein>
<dbReference type="AlphaFoldDB" id="A0A318GWN3"/>
<organism evidence="1 2">
    <name type="scientific">Sphaerotilus hippei</name>
    <dbReference type="NCBI Taxonomy" id="744406"/>
    <lineage>
        <taxon>Bacteria</taxon>
        <taxon>Pseudomonadati</taxon>
        <taxon>Pseudomonadota</taxon>
        <taxon>Betaproteobacteria</taxon>
        <taxon>Burkholderiales</taxon>
        <taxon>Sphaerotilaceae</taxon>
        <taxon>Sphaerotilus</taxon>
    </lineage>
</organism>
<accession>A0A318GWN3</accession>
<sequence>MPTELPTITGVLVIPRLRIQNANAISSPLTWGAPAMSALLGTMHSLERRLGAELGLNFNGVGVICHGHEAQTTEGGFTRAFRLSRNPVNADGSSASIVEEGRIHLDISLVFGVVGTVLGEDDATRQRVAQTVADHLAGMRVAGGSVMPALPHSAGGPTARQQRPQLLPLGPEGAEQTKAFRSWRLRWLPGFALVSRDDLLHNHHAKLQAAQPGASLLDAWLDLSRLNYRAQRTQVENPRTGELVEAVTWQHDRPAGWIVPIPVGYAALSPLYEPGEVAGARDRSTHFRFVESVYSLGQWISPHRLTSVQDLLWYGDHDEPTGLYRCRNDYRAPAPADAEPGDPACAPMLPVFLPPAAQAQQPSLF</sequence>
<dbReference type="CDD" id="cd09736">
    <property type="entry name" value="Csy2_I-F"/>
    <property type="match status" value="1"/>
</dbReference>
<dbReference type="Proteomes" id="UP000247811">
    <property type="component" value="Unassembled WGS sequence"/>
</dbReference>
<comment type="caution">
    <text evidence="1">The sequence shown here is derived from an EMBL/GenBank/DDBJ whole genome shotgun (WGS) entry which is preliminary data.</text>
</comment>
<gene>
    <name evidence="1" type="ORF">C7444_1155</name>
</gene>
<proteinExistence type="predicted"/>
<evidence type="ECO:0000313" key="1">
    <source>
        <dbReference type="EMBL" id="PXW94113.1"/>
    </source>
</evidence>
<dbReference type="Pfam" id="PF09614">
    <property type="entry name" value="Cas_Csy2"/>
    <property type="match status" value="1"/>
</dbReference>
<evidence type="ECO:0000313" key="2">
    <source>
        <dbReference type="Proteomes" id="UP000247811"/>
    </source>
</evidence>
<dbReference type="OrthoDB" id="1550641at2"/>
<dbReference type="NCBIfam" id="TIGR02565">
    <property type="entry name" value="cas_Csy2"/>
    <property type="match status" value="1"/>
</dbReference>